<evidence type="ECO:0000313" key="2">
    <source>
        <dbReference type="EMBL" id="KZL80932.1"/>
    </source>
</evidence>
<protein>
    <submittedName>
        <fullName evidence="2">Uncharacterized protein</fullName>
    </submittedName>
</protein>
<name>A0A167B634_COLIC</name>
<dbReference type="AlphaFoldDB" id="A0A167B634"/>
<dbReference type="EMBL" id="LFIW01001785">
    <property type="protein sequence ID" value="KZL80932.1"/>
    <property type="molecule type" value="Genomic_DNA"/>
</dbReference>
<keyword evidence="3" id="KW-1185">Reference proteome</keyword>
<dbReference type="NCBIfam" id="NF040572">
    <property type="entry name" value="heme_bind_FMP"/>
    <property type="match status" value="1"/>
</dbReference>
<sequence>MGRPVSPSAPNEIPESLGFSQTVLQPVAQSTIDGSNSTNAQATTEALQKAPLGILKKFEHHSFSGFGFNTIFRPHSTNKNTPTRLQVTPPSERNPDDNILQLNLTKEVMKFDFRLGAVPNRGLFGQADINLNGVPYTQKIFDVMEPEVEKPLIHFENGLWMHVPESTTPALPASLARMASIPHGTTINAQSFSAPVTSKGAPTIESISITPFIIGKPKELIHFPSQDANNKDTFRLPQDLTPFTKAETVTQEMISNPNVVLTNANKGKEIIEHTTYTISTSPPESELGGGTSNIGFLSGNGSQGDGTPNTDNTPRANANAVKVTATYWISTVRAKLQLKPFTPTMEEPTKTFSPVAFRPTDAVPVYTVDFKIPSAKEVTVEYTQIQYSQVVFLDFATLSWPHATVATLAPTDLKLKHSILRT</sequence>
<comment type="caution">
    <text evidence="2">The sequence shown here is derived from an EMBL/GenBank/DDBJ whole genome shotgun (WGS) entry which is preliminary data.</text>
</comment>
<reference evidence="2 3" key="1">
    <citation type="submission" date="2015-06" db="EMBL/GenBank/DDBJ databases">
        <title>Survival trade-offs in plant roots during colonization by closely related pathogenic and mutualistic fungi.</title>
        <authorList>
            <person name="Hacquard S."/>
            <person name="Kracher B."/>
            <person name="Hiruma K."/>
            <person name="Weinman A."/>
            <person name="Muench P."/>
            <person name="Garrido Oter R."/>
            <person name="Ver Loren van Themaat E."/>
            <person name="Dallerey J.-F."/>
            <person name="Damm U."/>
            <person name="Henrissat B."/>
            <person name="Lespinet O."/>
            <person name="Thon M."/>
            <person name="Kemen E."/>
            <person name="McHardy A.C."/>
            <person name="Schulze-Lefert P."/>
            <person name="O'Connell R.J."/>
        </authorList>
    </citation>
    <scope>NUCLEOTIDE SEQUENCE [LARGE SCALE GENOMIC DNA]</scope>
    <source>
        <strain evidence="2 3">MAFF 238704</strain>
    </source>
</reference>
<dbReference type="OrthoDB" id="1933717at2759"/>
<dbReference type="InterPro" id="IPR047975">
    <property type="entry name" value="Heme_bind_FMP"/>
</dbReference>
<organism evidence="2 3">
    <name type="scientific">Colletotrichum incanum</name>
    <name type="common">Soybean anthracnose fungus</name>
    <dbReference type="NCBI Taxonomy" id="1573173"/>
    <lineage>
        <taxon>Eukaryota</taxon>
        <taxon>Fungi</taxon>
        <taxon>Dikarya</taxon>
        <taxon>Ascomycota</taxon>
        <taxon>Pezizomycotina</taxon>
        <taxon>Sordariomycetes</taxon>
        <taxon>Hypocreomycetidae</taxon>
        <taxon>Glomerellales</taxon>
        <taxon>Glomerellaceae</taxon>
        <taxon>Colletotrichum</taxon>
        <taxon>Colletotrichum spaethianum species complex</taxon>
    </lineage>
</organism>
<dbReference type="Proteomes" id="UP000076584">
    <property type="component" value="Unassembled WGS sequence"/>
</dbReference>
<evidence type="ECO:0000313" key="3">
    <source>
        <dbReference type="Proteomes" id="UP000076584"/>
    </source>
</evidence>
<proteinExistence type="predicted"/>
<evidence type="ECO:0000256" key="1">
    <source>
        <dbReference type="SAM" id="MobiDB-lite"/>
    </source>
</evidence>
<accession>A0A167B634</accession>
<feature type="compositionally biased region" description="Polar residues" evidence="1">
    <location>
        <begin position="75"/>
        <end position="91"/>
    </location>
</feature>
<gene>
    <name evidence="2" type="ORF">CI238_06674</name>
</gene>
<feature type="region of interest" description="Disordered" evidence="1">
    <location>
        <begin position="74"/>
        <end position="94"/>
    </location>
</feature>